<feature type="transmembrane region" description="Helical" evidence="1">
    <location>
        <begin position="29"/>
        <end position="49"/>
    </location>
</feature>
<feature type="transmembrane region" description="Helical" evidence="1">
    <location>
        <begin position="100"/>
        <end position="121"/>
    </location>
</feature>
<keyword evidence="1" id="KW-0472">Membrane</keyword>
<keyword evidence="3" id="KW-1185">Reference proteome</keyword>
<keyword evidence="1" id="KW-1133">Transmembrane helix</keyword>
<gene>
    <name evidence="2" type="ORF">QBC34DRAFT_410435</name>
</gene>
<evidence type="ECO:0000313" key="2">
    <source>
        <dbReference type="EMBL" id="KAK4447099.1"/>
    </source>
</evidence>
<keyword evidence="1" id="KW-0812">Transmembrane</keyword>
<dbReference type="EMBL" id="MU865952">
    <property type="protein sequence ID" value="KAK4447099.1"/>
    <property type="molecule type" value="Genomic_DNA"/>
</dbReference>
<organism evidence="2 3">
    <name type="scientific">Podospora aff. communis PSN243</name>
    <dbReference type="NCBI Taxonomy" id="3040156"/>
    <lineage>
        <taxon>Eukaryota</taxon>
        <taxon>Fungi</taxon>
        <taxon>Dikarya</taxon>
        <taxon>Ascomycota</taxon>
        <taxon>Pezizomycotina</taxon>
        <taxon>Sordariomycetes</taxon>
        <taxon>Sordariomycetidae</taxon>
        <taxon>Sordariales</taxon>
        <taxon>Podosporaceae</taxon>
        <taxon>Podospora</taxon>
    </lineage>
</organism>
<reference evidence="2" key="1">
    <citation type="journal article" date="2023" name="Mol. Phylogenet. Evol.">
        <title>Genome-scale phylogeny and comparative genomics of the fungal order Sordariales.</title>
        <authorList>
            <person name="Hensen N."/>
            <person name="Bonometti L."/>
            <person name="Westerberg I."/>
            <person name="Brannstrom I.O."/>
            <person name="Guillou S."/>
            <person name="Cros-Aarteil S."/>
            <person name="Calhoun S."/>
            <person name="Haridas S."/>
            <person name="Kuo A."/>
            <person name="Mondo S."/>
            <person name="Pangilinan J."/>
            <person name="Riley R."/>
            <person name="LaButti K."/>
            <person name="Andreopoulos B."/>
            <person name="Lipzen A."/>
            <person name="Chen C."/>
            <person name="Yan M."/>
            <person name="Daum C."/>
            <person name="Ng V."/>
            <person name="Clum A."/>
            <person name="Steindorff A."/>
            <person name="Ohm R.A."/>
            <person name="Martin F."/>
            <person name="Silar P."/>
            <person name="Natvig D.O."/>
            <person name="Lalanne C."/>
            <person name="Gautier V."/>
            <person name="Ament-Velasquez S.L."/>
            <person name="Kruys A."/>
            <person name="Hutchinson M.I."/>
            <person name="Powell A.J."/>
            <person name="Barry K."/>
            <person name="Miller A.N."/>
            <person name="Grigoriev I.V."/>
            <person name="Debuchy R."/>
            <person name="Gladieux P."/>
            <person name="Hiltunen Thoren M."/>
            <person name="Johannesson H."/>
        </authorList>
    </citation>
    <scope>NUCLEOTIDE SEQUENCE</scope>
    <source>
        <strain evidence="2">PSN243</strain>
    </source>
</reference>
<sequence length="178" mass="19013">MASAEKRPVVFEAKQPPSPLQPFNLPLGLLRHGAALIGFGLLFGCIVPLTPYPRLGLTAHMQFAIEGTMVVAAGVLLNSSPFRSSNKKVADYLGPWQSSLVYYGVAGIWVTLLSEAANAWWGTRWVLPIAHEAAGLMGAGAGPAKVWMEMVVAVAHYPFAVPLALMWPAITMALFAAD</sequence>
<proteinExistence type="predicted"/>
<reference evidence="2" key="2">
    <citation type="submission" date="2023-05" db="EMBL/GenBank/DDBJ databases">
        <authorList>
            <consortium name="Lawrence Berkeley National Laboratory"/>
            <person name="Steindorff A."/>
            <person name="Hensen N."/>
            <person name="Bonometti L."/>
            <person name="Westerberg I."/>
            <person name="Brannstrom I.O."/>
            <person name="Guillou S."/>
            <person name="Cros-Aarteil S."/>
            <person name="Calhoun S."/>
            <person name="Haridas S."/>
            <person name="Kuo A."/>
            <person name="Mondo S."/>
            <person name="Pangilinan J."/>
            <person name="Riley R."/>
            <person name="Labutti K."/>
            <person name="Andreopoulos B."/>
            <person name="Lipzen A."/>
            <person name="Chen C."/>
            <person name="Yanf M."/>
            <person name="Daum C."/>
            <person name="Ng V."/>
            <person name="Clum A."/>
            <person name="Ohm R."/>
            <person name="Martin F."/>
            <person name="Silar P."/>
            <person name="Natvig D."/>
            <person name="Lalanne C."/>
            <person name="Gautier V."/>
            <person name="Ament-Velasquez S.L."/>
            <person name="Kruys A."/>
            <person name="Hutchinson M.I."/>
            <person name="Powell A.J."/>
            <person name="Barry K."/>
            <person name="Miller A.N."/>
            <person name="Grigoriev I.V."/>
            <person name="Debuchy R."/>
            <person name="Gladieux P."/>
            <person name="Thoren M.H."/>
            <person name="Johannesson H."/>
        </authorList>
    </citation>
    <scope>NUCLEOTIDE SEQUENCE</scope>
    <source>
        <strain evidence="2">PSN243</strain>
    </source>
</reference>
<evidence type="ECO:0000313" key="3">
    <source>
        <dbReference type="Proteomes" id="UP001321760"/>
    </source>
</evidence>
<comment type="caution">
    <text evidence="2">The sequence shown here is derived from an EMBL/GenBank/DDBJ whole genome shotgun (WGS) entry which is preliminary data.</text>
</comment>
<dbReference type="Proteomes" id="UP001321760">
    <property type="component" value="Unassembled WGS sequence"/>
</dbReference>
<protein>
    <submittedName>
        <fullName evidence="2">Uncharacterized protein</fullName>
    </submittedName>
</protein>
<feature type="transmembrane region" description="Helical" evidence="1">
    <location>
        <begin position="157"/>
        <end position="177"/>
    </location>
</feature>
<feature type="transmembrane region" description="Helical" evidence="1">
    <location>
        <begin position="61"/>
        <end position="79"/>
    </location>
</feature>
<accession>A0AAV9GG19</accession>
<evidence type="ECO:0000256" key="1">
    <source>
        <dbReference type="SAM" id="Phobius"/>
    </source>
</evidence>
<name>A0AAV9GG19_9PEZI</name>
<dbReference type="AlphaFoldDB" id="A0AAV9GG19"/>